<feature type="non-terminal residue" evidence="2">
    <location>
        <position position="1"/>
    </location>
</feature>
<sequence length="40" mass="4036">GGRLQGAGRHPRPVRRAQDPAPPLRRGALFPGPLPAGGAG</sequence>
<evidence type="ECO:0000256" key="1">
    <source>
        <dbReference type="SAM" id="MobiDB-lite"/>
    </source>
</evidence>
<evidence type="ECO:0000313" key="2">
    <source>
        <dbReference type="EMBL" id="CAA9491129.1"/>
    </source>
</evidence>
<feature type="region of interest" description="Disordered" evidence="1">
    <location>
        <begin position="1"/>
        <end position="40"/>
    </location>
</feature>
<name>A0A6J4S6M9_9ACTN</name>
<protein>
    <submittedName>
        <fullName evidence="2">Uncharacterized protein</fullName>
    </submittedName>
</protein>
<proteinExistence type="predicted"/>
<dbReference type="EMBL" id="CADCVM010000202">
    <property type="protein sequence ID" value="CAA9491129.1"/>
    <property type="molecule type" value="Genomic_DNA"/>
</dbReference>
<feature type="non-terminal residue" evidence="2">
    <location>
        <position position="40"/>
    </location>
</feature>
<accession>A0A6J4S6M9</accession>
<gene>
    <name evidence="2" type="ORF">AVDCRST_MAG05-1837</name>
</gene>
<dbReference type="AlphaFoldDB" id="A0A6J4S6M9"/>
<reference evidence="2" key="1">
    <citation type="submission" date="2020-02" db="EMBL/GenBank/DDBJ databases">
        <authorList>
            <person name="Meier V. D."/>
        </authorList>
    </citation>
    <scope>NUCLEOTIDE SEQUENCE</scope>
    <source>
        <strain evidence="2">AVDCRST_MAG05</strain>
    </source>
</reference>
<organism evidence="2">
    <name type="scientific">uncultured Rubrobacteraceae bacterium</name>
    <dbReference type="NCBI Taxonomy" id="349277"/>
    <lineage>
        <taxon>Bacteria</taxon>
        <taxon>Bacillati</taxon>
        <taxon>Actinomycetota</taxon>
        <taxon>Rubrobacteria</taxon>
        <taxon>Rubrobacterales</taxon>
        <taxon>Rubrobacteraceae</taxon>
        <taxon>environmental samples</taxon>
    </lineage>
</organism>